<evidence type="ECO:0000256" key="1">
    <source>
        <dbReference type="SAM" id="Phobius"/>
    </source>
</evidence>
<feature type="transmembrane region" description="Helical" evidence="1">
    <location>
        <begin position="66"/>
        <end position="86"/>
    </location>
</feature>
<evidence type="ECO:0000313" key="3">
    <source>
        <dbReference type="Proteomes" id="UP000194903"/>
    </source>
</evidence>
<accession>A0A252F3N9</accession>
<gene>
    <name evidence="2" type="ORF">CBW42_06030</name>
</gene>
<name>A0A252F3N9_9FIRM</name>
<dbReference type="Gene3D" id="1.10.3730.20">
    <property type="match status" value="1"/>
</dbReference>
<dbReference type="InterPro" id="IPR037185">
    <property type="entry name" value="EmrE-like"/>
</dbReference>
<sequence length="142" mass="14985">MWQTVWPLLLVIASNTTYHLISNRTPAQVNPFLSLVVTYLVSAAVALALYLATAGGSGLAQGLSRLNWTSAALGLAVVGLEAGFLYMYRTGWAISVASLTANLAVAVLLLVIGVLCYHEGMSVRQLFGAALCVAGLILVNYK</sequence>
<dbReference type="Proteomes" id="UP000194903">
    <property type="component" value="Unassembled WGS sequence"/>
</dbReference>
<dbReference type="EMBL" id="NHOC01000005">
    <property type="protein sequence ID" value="OUM20396.1"/>
    <property type="molecule type" value="Genomic_DNA"/>
</dbReference>
<dbReference type="RefSeq" id="WP_087018763.1">
    <property type="nucleotide sequence ID" value="NZ_CP178353.1"/>
</dbReference>
<keyword evidence="3" id="KW-1185">Reference proteome</keyword>
<reference evidence="2 3" key="1">
    <citation type="submission" date="2017-05" db="EMBL/GenBank/DDBJ databases">
        <title>Butyricicoccus porcorum sp. nov. a butyrate-producing bacterium from the swine intestinal tract.</title>
        <authorList>
            <person name="Trachsel J."/>
            <person name="Humphrey S."/>
            <person name="Allen H.K."/>
        </authorList>
    </citation>
    <scope>NUCLEOTIDE SEQUENCE [LARGE SCALE GENOMIC DNA]</scope>
    <source>
        <strain evidence="2">BB10</strain>
    </source>
</reference>
<organism evidence="2 3">
    <name type="scientific">Butyricicoccus porcorum</name>
    <dbReference type="NCBI Taxonomy" id="1945634"/>
    <lineage>
        <taxon>Bacteria</taxon>
        <taxon>Bacillati</taxon>
        <taxon>Bacillota</taxon>
        <taxon>Clostridia</taxon>
        <taxon>Eubacteriales</taxon>
        <taxon>Butyricicoccaceae</taxon>
        <taxon>Butyricicoccus</taxon>
    </lineage>
</organism>
<comment type="caution">
    <text evidence="2">The sequence shown here is derived from an EMBL/GenBank/DDBJ whole genome shotgun (WGS) entry which is preliminary data.</text>
</comment>
<feature type="transmembrane region" description="Helical" evidence="1">
    <location>
        <begin position="123"/>
        <end position="141"/>
    </location>
</feature>
<dbReference type="OrthoDB" id="2294582at2"/>
<evidence type="ECO:0008006" key="4">
    <source>
        <dbReference type="Google" id="ProtNLM"/>
    </source>
</evidence>
<keyword evidence="1" id="KW-0472">Membrane</keyword>
<proteinExistence type="predicted"/>
<feature type="transmembrane region" description="Helical" evidence="1">
    <location>
        <begin position="32"/>
        <end position="54"/>
    </location>
</feature>
<keyword evidence="1" id="KW-1133">Transmembrane helix</keyword>
<feature type="transmembrane region" description="Helical" evidence="1">
    <location>
        <begin position="92"/>
        <end position="116"/>
    </location>
</feature>
<evidence type="ECO:0000313" key="2">
    <source>
        <dbReference type="EMBL" id="OUM20396.1"/>
    </source>
</evidence>
<keyword evidence="1" id="KW-0812">Transmembrane</keyword>
<dbReference type="AlphaFoldDB" id="A0A252F3N9"/>
<protein>
    <recommendedName>
        <fullName evidence="4">EamA domain-containing protein</fullName>
    </recommendedName>
</protein>
<dbReference type="SUPFAM" id="SSF103481">
    <property type="entry name" value="Multidrug resistance efflux transporter EmrE"/>
    <property type="match status" value="1"/>
</dbReference>